<dbReference type="PANTHER" id="PTHR30482:SF10">
    <property type="entry name" value="HIGH-AFFINITY BRANCHED-CHAIN AMINO ACID TRANSPORT PROTEIN BRAE"/>
    <property type="match status" value="1"/>
</dbReference>
<sequence length="331" mass="36442">MDKKNRLKLNKTNYTLGFLMLLFTYIILQYSIIGDGIFSYKASIYINILIYILFALSINVTTGVMGELNLGHAGFISIGAYSSAIFSKYIYSFGLPTILHLIIVCIFGAIIAAIFGALVSMTTFRLRGDYLAIITLAFGEIVKYIIQNIEFLGGAAGLNGIPDIVNFSYVFLIVVVSSVLMIMILISKKGRQLLSIRENEIAAENMGVNINKAKVYGFTLSAFFAGIGGALFAHNLGSLTPDKFNFVFSIEILVMVVLGGLGSITGAVVSATFLTLLNEVLRQVSEYRFLVYSLILISLMIFKKDGILGTNEFTIPSFLKWLKDIKQKVIK</sequence>
<dbReference type="PANTHER" id="PTHR30482">
    <property type="entry name" value="HIGH-AFFINITY BRANCHED-CHAIN AMINO ACID TRANSPORT SYSTEM PERMEASE"/>
    <property type="match status" value="1"/>
</dbReference>
<dbReference type="InterPro" id="IPR001851">
    <property type="entry name" value="ABC_transp_permease"/>
</dbReference>
<evidence type="ECO:0000313" key="8">
    <source>
        <dbReference type="Proteomes" id="UP000526184"/>
    </source>
</evidence>
<keyword evidence="4 6" id="KW-1133">Transmembrane helix</keyword>
<feature type="transmembrane region" description="Helical" evidence="6">
    <location>
        <begin position="289"/>
        <end position="308"/>
    </location>
</feature>
<keyword evidence="2" id="KW-1003">Cell membrane</keyword>
<name>A0A7Z0PEJ5_9FUSO</name>
<feature type="transmembrane region" description="Helical" evidence="6">
    <location>
        <begin position="246"/>
        <end position="277"/>
    </location>
</feature>
<feature type="transmembrane region" description="Helical" evidence="6">
    <location>
        <begin position="130"/>
        <end position="146"/>
    </location>
</feature>
<feature type="transmembrane region" description="Helical" evidence="6">
    <location>
        <begin position="12"/>
        <end position="32"/>
    </location>
</feature>
<comment type="caution">
    <text evidence="7">The sequence shown here is derived from an EMBL/GenBank/DDBJ whole genome shotgun (WGS) entry which is preliminary data.</text>
</comment>
<evidence type="ECO:0000256" key="4">
    <source>
        <dbReference type="ARBA" id="ARBA00022989"/>
    </source>
</evidence>
<dbReference type="GO" id="GO:0015658">
    <property type="term" value="F:branched-chain amino acid transmembrane transporter activity"/>
    <property type="evidence" value="ECO:0007669"/>
    <property type="project" value="InterPro"/>
</dbReference>
<feature type="transmembrane region" description="Helical" evidence="6">
    <location>
        <begin position="97"/>
        <end position="118"/>
    </location>
</feature>
<proteinExistence type="predicted"/>
<evidence type="ECO:0000256" key="5">
    <source>
        <dbReference type="ARBA" id="ARBA00023136"/>
    </source>
</evidence>
<keyword evidence="3 6" id="KW-0812">Transmembrane</keyword>
<reference evidence="7 8" key="1">
    <citation type="submission" date="2020-05" db="EMBL/GenBank/DDBJ databases">
        <title>Streptobacillus felis strain LHL191014123.</title>
        <authorList>
            <person name="Fawzy A."/>
            <person name="Rau J."/>
            <person name="Risse K."/>
            <person name="Schauerte N."/>
            <person name="Geiger C."/>
            <person name="Blom J."/>
            <person name="Imirzalioglu C."/>
            <person name="Falgenhauer J."/>
            <person name="Bach A."/>
            <person name="Herden C."/>
            <person name="Eisenberg T."/>
        </authorList>
    </citation>
    <scope>NUCLEOTIDE SEQUENCE [LARGE SCALE GENOMIC DNA]</scope>
    <source>
        <strain evidence="7 8">LHL191014123</strain>
    </source>
</reference>
<dbReference type="CDD" id="cd06581">
    <property type="entry name" value="TM_PBP1_LivM_like"/>
    <property type="match status" value="1"/>
</dbReference>
<evidence type="ECO:0000313" key="7">
    <source>
        <dbReference type="EMBL" id="NYV27776.1"/>
    </source>
</evidence>
<dbReference type="InterPro" id="IPR043428">
    <property type="entry name" value="LivM-like"/>
</dbReference>
<dbReference type="GO" id="GO:0005886">
    <property type="term" value="C:plasma membrane"/>
    <property type="evidence" value="ECO:0007669"/>
    <property type="project" value="UniProtKB-SubCell"/>
</dbReference>
<keyword evidence="8" id="KW-1185">Reference proteome</keyword>
<dbReference type="EMBL" id="JABMKT010000011">
    <property type="protein sequence ID" value="NYV27776.1"/>
    <property type="molecule type" value="Genomic_DNA"/>
</dbReference>
<evidence type="ECO:0000256" key="3">
    <source>
        <dbReference type="ARBA" id="ARBA00022692"/>
    </source>
</evidence>
<evidence type="ECO:0000256" key="2">
    <source>
        <dbReference type="ARBA" id="ARBA00022475"/>
    </source>
</evidence>
<evidence type="ECO:0000256" key="1">
    <source>
        <dbReference type="ARBA" id="ARBA00004651"/>
    </source>
</evidence>
<dbReference type="AlphaFoldDB" id="A0A7Z0PEJ5"/>
<feature type="transmembrane region" description="Helical" evidence="6">
    <location>
        <begin position="166"/>
        <end position="187"/>
    </location>
</feature>
<protein>
    <submittedName>
        <fullName evidence="7">Branched-chain amino acid ABC transporter permease</fullName>
    </submittedName>
</protein>
<feature type="transmembrane region" description="Helical" evidence="6">
    <location>
        <begin position="215"/>
        <end position="234"/>
    </location>
</feature>
<keyword evidence="5 6" id="KW-0472">Membrane</keyword>
<feature type="transmembrane region" description="Helical" evidence="6">
    <location>
        <begin position="73"/>
        <end position="91"/>
    </location>
</feature>
<gene>
    <name evidence="7" type="ORF">HP397_02900</name>
</gene>
<feature type="transmembrane region" description="Helical" evidence="6">
    <location>
        <begin position="44"/>
        <end position="66"/>
    </location>
</feature>
<organism evidence="7 8">
    <name type="scientific">Streptobacillus felis</name>
    <dbReference type="NCBI Taxonomy" id="1384509"/>
    <lineage>
        <taxon>Bacteria</taxon>
        <taxon>Fusobacteriati</taxon>
        <taxon>Fusobacteriota</taxon>
        <taxon>Fusobacteriia</taxon>
        <taxon>Fusobacteriales</taxon>
        <taxon>Leptotrichiaceae</taxon>
        <taxon>Streptobacillus</taxon>
    </lineage>
</organism>
<comment type="subcellular location">
    <subcellularLocation>
        <location evidence="1">Cell membrane</location>
        <topology evidence="1">Multi-pass membrane protein</topology>
    </subcellularLocation>
</comment>
<dbReference type="Proteomes" id="UP000526184">
    <property type="component" value="Unassembled WGS sequence"/>
</dbReference>
<evidence type="ECO:0000256" key="6">
    <source>
        <dbReference type="SAM" id="Phobius"/>
    </source>
</evidence>
<dbReference type="Pfam" id="PF02653">
    <property type="entry name" value="BPD_transp_2"/>
    <property type="match status" value="1"/>
</dbReference>
<dbReference type="RefSeq" id="WP_067320381.1">
    <property type="nucleotide sequence ID" value="NZ_CBCRWS010000027.1"/>
</dbReference>
<dbReference type="OrthoDB" id="9789927at2"/>
<accession>A0A7Z0PEJ5</accession>